<dbReference type="AlphaFoldDB" id="J4DPK4"/>
<evidence type="ECO:0000313" key="2">
    <source>
        <dbReference type="Proteomes" id="UP000003786"/>
    </source>
</evidence>
<organism evidence="1 2">
    <name type="scientific">Theileria orientalis strain Shintoku</name>
    <dbReference type="NCBI Taxonomy" id="869250"/>
    <lineage>
        <taxon>Eukaryota</taxon>
        <taxon>Sar</taxon>
        <taxon>Alveolata</taxon>
        <taxon>Apicomplexa</taxon>
        <taxon>Aconoidasida</taxon>
        <taxon>Piroplasmida</taxon>
        <taxon>Theileriidae</taxon>
        <taxon>Theileria</taxon>
    </lineage>
</organism>
<dbReference type="KEGG" id="tot:TOT_030000121"/>
<protein>
    <submittedName>
        <fullName evidence="1">Uncharacterized protein</fullName>
    </submittedName>
</protein>
<dbReference type="VEuPathDB" id="PiroplasmaDB:TOT_030000121"/>
<gene>
    <name evidence="1" type="ORF">TOT_030000121</name>
</gene>
<accession>J4DPK4</accession>
<name>J4DPK4_THEOR</name>
<proteinExistence type="predicted"/>
<dbReference type="Proteomes" id="UP000003786">
    <property type="component" value="Chromosome 3"/>
</dbReference>
<sequence>MNSDSFIKNTLASPQVKVLIPNLVQLDEQKYYLMFSIATLAKIIAHHN</sequence>
<dbReference type="EMBL" id="AP011948">
    <property type="protein sequence ID" value="BAM40859.1"/>
    <property type="molecule type" value="Genomic_DNA"/>
</dbReference>
<keyword evidence="2" id="KW-1185">Reference proteome</keyword>
<reference evidence="1 2" key="1">
    <citation type="journal article" date="2012" name="MBio">
        <title>Comparative genome analysis of three eukaryotic parasites with differing abilities to transform leukocytes reveals key mediators of Theileria-induced leukocyte transformation.</title>
        <authorList>
            <person name="Hayashida K."/>
            <person name="Hara Y."/>
            <person name="Abe T."/>
            <person name="Yamasaki C."/>
            <person name="Toyoda A."/>
            <person name="Kosuge T."/>
            <person name="Suzuki Y."/>
            <person name="Sato Y."/>
            <person name="Kawashima S."/>
            <person name="Katayama T."/>
            <person name="Wakaguri H."/>
            <person name="Inoue N."/>
            <person name="Homma K."/>
            <person name="Tada-Umezaki M."/>
            <person name="Yagi Y."/>
            <person name="Fujii Y."/>
            <person name="Habara T."/>
            <person name="Kanehisa M."/>
            <person name="Watanabe H."/>
            <person name="Ito K."/>
            <person name="Gojobori T."/>
            <person name="Sugawara H."/>
            <person name="Imanishi T."/>
            <person name="Weir W."/>
            <person name="Gardner M."/>
            <person name="Pain A."/>
            <person name="Shiels B."/>
            <person name="Hattori M."/>
            <person name="Nene V."/>
            <person name="Sugimoto C."/>
        </authorList>
    </citation>
    <scope>NUCLEOTIDE SEQUENCE [LARGE SCALE GENOMIC DNA]</scope>
    <source>
        <strain evidence="1 2">Shintoku</strain>
    </source>
</reference>
<dbReference type="RefSeq" id="XP_009691160.1">
    <property type="nucleotide sequence ID" value="XM_009692865.1"/>
</dbReference>
<evidence type="ECO:0000313" key="1">
    <source>
        <dbReference type="EMBL" id="BAM40859.1"/>
    </source>
</evidence>
<dbReference type="GeneID" id="20715320"/>